<protein>
    <submittedName>
        <fullName evidence="2">TlpA disulfide reductase family protein</fullName>
    </submittedName>
</protein>
<keyword evidence="3" id="KW-1185">Reference proteome</keyword>
<dbReference type="PROSITE" id="PS51352">
    <property type="entry name" value="THIOREDOXIN_2"/>
    <property type="match status" value="1"/>
</dbReference>
<dbReference type="InterPro" id="IPR013766">
    <property type="entry name" value="Thioredoxin_domain"/>
</dbReference>
<proteinExistence type="predicted"/>
<dbReference type="Gene3D" id="3.40.30.10">
    <property type="entry name" value="Glutaredoxin"/>
    <property type="match status" value="1"/>
</dbReference>
<dbReference type="EMBL" id="JBEXAE010000003">
    <property type="protein sequence ID" value="MET6990806.1"/>
    <property type="molecule type" value="Genomic_DNA"/>
</dbReference>
<name>A0ABV2SUG9_9FLAO</name>
<accession>A0ABV2SUG9</accession>
<organism evidence="2 3">
    <name type="scientific">Sediminicola arcticus</name>
    <dbReference type="NCBI Taxonomy" id="1574308"/>
    <lineage>
        <taxon>Bacteria</taxon>
        <taxon>Pseudomonadati</taxon>
        <taxon>Bacteroidota</taxon>
        <taxon>Flavobacteriia</taxon>
        <taxon>Flavobacteriales</taxon>
        <taxon>Flavobacteriaceae</taxon>
        <taxon>Sediminicola</taxon>
    </lineage>
</organism>
<reference evidence="2 3" key="1">
    <citation type="submission" date="2024-07" db="EMBL/GenBank/DDBJ databases">
        <title>The genome sequence of type strain Sediminicola arcticus GDMCC 1.2805.</title>
        <authorList>
            <person name="Liu Y."/>
        </authorList>
    </citation>
    <scope>NUCLEOTIDE SEQUENCE [LARGE SCALE GENOMIC DNA]</scope>
    <source>
        <strain evidence="2 3">GDMCC 1.2805</strain>
    </source>
</reference>
<evidence type="ECO:0000313" key="3">
    <source>
        <dbReference type="Proteomes" id="UP001549799"/>
    </source>
</evidence>
<dbReference type="InterPro" id="IPR050553">
    <property type="entry name" value="Thioredoxin_ResA/DsbE_sf"/>
</dbReference>
<dbReference type="SUPFAM" id="SSF52833">
    <property type="entry name" value="Thioredoxin-like"/>
    <property type="match status" value="1"/>
</dbReference>
<evidence type="ECO:0000313" key="2">
    <source>
        <dbReference type="EMBL" id="MET6990806.1"/>
    </source>
</evidence>
<dbReference type="RefSeq" id="WP_354615198.1">
    <property type="nucleotide sequence ID" value="NZ_JBEXAE010000003.1"/>
</dbReference>
<dbReference type="InterPro" id="IPR013740">
    <property type="entry name" value="Redoxin"/>
</dbReference>
<comment type="caution">
    <text evidence="2">The sequence shown here is derived from an EMBL/GenBank/DDBJ whole genome shotgun (WGS) entry which is preliminary data.</text>
</comment>
<evidence type="ECO:0000259" key="1">
    <source>
        <dbReference type="PROSITE" id="PS51352"/>
    </source>
</evidence>
<sequence length="233" mass="26869">MRKTIYILVLITLFSCSKGKTTYYKNINSGEIFTELEYYSLGQKIAEKYGNDSIALKINYSLKEKHSSKDSLIQPFGLDVRIGENYIISSSDRDKIYELIGKDLPDFELNTIDNVLFNKSNLLGKPSLINFWFTSCKPCVEEIPELNKLKEKYKSKVNFITITFDKKNVVDRFIDKNSFDFIHIVNAQDYLDRVGVKAFPKNVFIDSNGKVRIVENGLNGNVDEFERILNNLL</sequence>
<dbReference type="PROSITE" id="PS51257">
    <property type="entry name" value="PROKAR_LIPOPROTEIN"/>
    <property type="match status" value="1"/>
</dbReference>
<dbReference type="CDD" id="cd02966">
    <property type="entry name" value="TlpA_like_family"/>
    <property type="match status" value="1"/>
</dbReference>
<dbReference type="Proteomes" id="UP001549799">
    <property type="component" value="Unassembled WGS sequence"/>
</dbReference>
<feature type="domain" description="Thioredoxin" evidence="1">
    <location>
        <begin position="98"/>
        <end position="233"/>
    </location>
</feature>
<dbReference type="Pfam" id="PF08534">
    <property type="entry name" value="Redoxin"/>
    <property type="match status" value="1"/>
</dbReference>
<gene>
    <name evidence="2" type="ORF">ABXZ36_09120</name>
</gene>
<dbReference type="InterPro" id="IPR036249">
    <property type="entry name" value="Thioredoxin-like_sf"/>
</dbReference>
<dbReference type="PANTHER" id="PTHR42852:SF17">
    <property type="entry name" value="THIOREDOXIN-LIKE PROTEIN HI_1115"/>
    <property type="match status" value="1"/>
</dbReference>
<dbReference type="PANTHER" id="PTHR42852">
    <property type="entry name" value="THIOL:DISULFIDE INTERCHANGE PROTEIN DSBE"/>
    <property type="match status" value="1"/>
</dbReference>